<keyword evidence="3" id="KW-1185">Reference proteome</keyword>
<sequence>MKARTTSCGRRAPPRVPSCFAAGGAVDLGHHHGHGGEGGGVGGGQALQAQHQAAPAEAQRLAHVLRTQGGSGPASASEQGISSPPLSRGRNPSVQVGSHFMHPIPSIHLPRFYLHLLYLRYILE</sequence>
<name>A0A4Z2EIC2_9TELE</name>
<reference evidence="2 3" key="1">
    <citation type="submission" date="2019-03" db="EMBL/GenBank/DDBJ databases">
        <title>First draft genome of Liparis tanakae, snailfish: a comprehensive survey of snailfish specific genes.</title>
        <authorList>
            <person name="Kim W."/>
            <person name="Song I."/>
            <person name="Jeong J.-H."/>
            <person name="Kim D."/>
            <person name="Kim S."/>
            <person name="Ryu S."/>
            <person name="Song J.Y."/>
            <person name="Lee S.K."/>
        </authorList>
    </citation>
    <scope>NUCLEOTIDE SEQUENCE [LARGE SCALE GENOMIC DNA]</scope>
    <source>
        <tissue evidence="2">Muscle</tissue>
    </source>
</reference>
<proteinExistence type="predicted"/>
<feature type="compositionally biased region" description="Polar residues" evidence="1">
    <location>
        <begin position="74"/>
        <end position="94"/>
    </location>
</feature>
<feature type="compositionally biased region" description="Gly residues" evidence="1">
    <location>
        <begin position="36"/>
        <end position="45"/>
    </location>
</feature>
<evidence type="ECO:0000313" key="2">
    <source>
        <dbReference type="EMBL" id="TNN28102.1"/>
    </source>
</evidence>
<organism evidence="2 3">
    <name type="scientific">Liparis tanakae</name>
    <name type="common">Tanaka's snailfish</name>
    <dbReference type="NCBI Taxonomy" id="230148"/>
    <lineage>
        <taxon>Eukaryota</taxon>
        <taxon>Metazoa</taxon>
        <taxon>Chordata</taxon>
        <taxon>Craniata</taxon>
        <taxon>Vertebrata</taxon>
        <taxon>Euteleostomi</taxon>
        <taxon>Actinopterygii</taxon>
        <taxon>Neopterygii</taxon>
        <taxon>Teleostei</taxon>
        <taxon>Neoteleostei</taxon>
        <taxon>Acanthomorphata</taxon>
        <taxon>Eupercaria</taxon>
        <taxon>Perciformes</taxon>
        <taxon>Cottioidei</taxon>
        <taxon>Cottales</taxon>
        <taxon>Liparidae</taxon>
        <taxon>Liparis</taxon>
    </lineage>
</organism>
<dbReference type="Proteomes" id="UP000314294">
    <property type="component" value="Unassembled WGS sequence"/>
</dbReference>
<feature type="region of interest" description="Disordered" evidence="1">
    <location>
        <begin position="1"/>
        <end position="94"/>
    </location>
</feature>
<comment type="caution">
    <text evidence="2">The sequence shown here is derived from an EMBL/GenBank/DDBJ whole genome shotgun (WGS) entry which is preliminary data.</text>
</comment>
<gene>
    <name evidence="2" type="ORF">EYF80_061751</name>
</gene>
<dbReference type="AlphaFoldDB" id="A0A4Z2EIC2"/>
<protein>
    <submittedName>
        <fullName evidence="2">Uncharacterized protein</fullName>
    </submittedName>
</protein>
<feature type="compositionally biased region" description="Low complexity" evidence="1">
    <location>
        <begin position="46"/>
        <end position="59"/>
    </location>
</feature>
<evidence type="ECO:0000313" key="3">
    <source>
        <dbReference type="Proteomes" id="UP000314294"/>
    </source>
</evidence>
<dbReference type="EMBL" id="SRLO01007301">
    <property type="protein sequence ID" value="TNN28102.1"/>
    <property type="molecule type" value="Genomic_DNA"/>
</dbReference>
<evidence type="ECO:0000256" key="1">
    <source>
        <dbReference type="SAM" id="MobiDB-lite"/>
    </source>
</evidence>
<accession>A0A4Z2EIC2</accession>